<keyword evidence="1" id="KW-0193">Cuticle</keyword>
<keyword evidence="4" id="KW-1185">Reference proteome</keyword>
<reference evidence="3" key="1">
    <citation type="journal article" date="2021" name="Sci. Adv.">
        <title>The American lobster genome reveals insights on longevity, neural, and immune adaptations.</title>
        <authorList>
            <person name="Polinski J.M."/>
            <person name="Zimin A.V."/>
            <person name="Clark K.F."/>
            <person name="Kohn A.B."/>
            <person name="Sadowski N."/>
            <person name="Timp W."/>
            <person name="Ptitsyn A."/>
            <person name="Khanna P."/>
            <person name="Romanova D.Y."/>
            <person name="Williams P."/>
            <person name="Greenwood S.J."/>
            <person name="Moroz L.L."/>
            <person name="Walt D.R."/>
            <person name="Bodnar A.G."/>
        </authorList>
    </citation>
    <scope>NUCLEOTIDE SEQUENCE</scope>
    <source>
        <strain evidence="3">GMGI-L3</strain>
    </source>
</reference>
<feature type="compositionally biased region" description="Basic and acidic residues" evidence="2">
    <location>
        <begin position="692"/>
        <end position="703"/>
    </location>
</feature>
<dbReference type="EMBL" id="JAHLQT010020073">
    <property type="protein sequence ID" value="KAG7168507.1"/>
    <property type="molecule type" value="Genomic_DNA"/>
</dbReference>
<evidence type="ECO:0000256" key="2">
    <source>
        <dbReference type="SAM" id="MobiDB-lite"/>
    </source>
</evidence>
<organism evidence="3 4">
    <name type="scientific">Homarus americanus</name>
    <name type="common">American lobster</name>
    <dbReference type="NCBI Taxonomy" id="6706"/>
    <lineage>
        <taxon>Eukaryota</taxon>
        <taxon>Metazoa</taxon>
        <taxon>Ecdysozoa</taxon>
        <taxon>Arthropoda</taxon>
        <taxon>Crustacea</taxon>
        <taxon>Multicrustacea</taxon>
        <taxon>Malacostraca</taxon>
        <taxon>Eumalacostraca</taxon>
        <taxon>Eucarida</taxon>
        <taxon>Decapoda</taxon>
        <taxon>Pleocyemata</taxon>
        <taxon>Astacidea</taxon>
        <taxon>Nephropoidea</taxon>
        <taxon>Nephropidae</taxon>
        <taxon>Homarus</taxon>
    </lineage>
</organism>
<protein>
    <submittedName>
        <fullName evidence="3">Dynein heavy chain-like 11</fullName>
    </submittedName>
</protein>
<feature type="compositionally biased region" description="Low complexity" evidence="2">
    <location>
        <begin position="266"/>
        <end position="276"/>
    </location>
</feature>
<name>A0A8J5K2T6_HOMAM</name>
<feature type="region of interest" description="Disordered" evidence="2">
    <location>
        <begin position="31"/>
        <end position="278"/>
    </location>
</feature>
<gene>
    <name evidence="3" type="primary">Dnah-L11</name>
    <name evidence="3" type="ORF">Hamer_G002587</name>
</gene>
<feature type="compositionally biased region" description="Acidic residues" evidence="2">
    <location>
        <begin position="53"/>
        <end position="123"/>
    </location>
</feature>
<feature type="region of interest" description="Disordered" evidence="2">
    <location>
        <begin position="689"/>
        <end position="722"/>
    </location>
</feature>
<dbReference type="InterPro" id="IPR000618">
    <property type="entry name" value="Insect_cuticle"/>
</dbReference>
<accession>A0A8J5K2T6</accession>
<evidence type="ECO:0000313" key="4">
    <source>
        <dbReference type="Proteomes" id="UP000747542"/>
    </source>
</evidence>
<sequence>MGVARWRAPDGEVVEVTYIADHLGFRLVDDIDTTEPPAQANPSLATERVNTEEGAEEEEEMEEEETEEQEQEEDEEEEEGSEEEEEEEGHEEEEEVKAEEEEEEDEGNEEEEEEEGTEGEEGEGTTVDPNELNSYVEESFDTVTENTETDAEPTTESSDGVRPEEEEHVGEEEEEEGAEISEEEEGEEEGAEVSEEEEEEEEGAEISEGEEEGAEVSEEEEGEEEGAEVSEGEEGEEEGAEISEGEEEEVPEQESTISPEMSEAPTTTTLNINTETQFPVLVPVKVESTFTKEAELQETSRATPSVEPMFAPFVPAAGEEVTVTPLDSSSVATSASSVTPSFSADFAYSHPDIRSIESPDSPSTLASSTQFYMNSETPVDTLSSFSESSRPQLLLDTSVAADNVEVLSSASVNYVRELEPPFALHLTTVEDSPVDTEVISVEPIDSERSTPLTDFASLTADPLASQTFVAINELPQALPIIPPVENVPETSIVIIEDSPRTSEVIPEPLYLQDATPTGEQMLDTVVLHKQPSTLFLVPDISPVVAVPTSLLELEVSSNSDRSVDSLSIYEKVPSIRSPNALVFEEKFVFPDDSKTTSAQTQELLATERSYTLPVPAEPLEIFEISNNIKRKVSQPSPEPSILLTVPPQEELRQSVSIDDQMLDSLRLVPVDTPGDYLSQPYLSKATLLTPAEEEHQTRTHTDTDYTVVSDTPVPAHDNTRTPLGPFLTGTDVILLSVEEVPERFQSPGASYPQLEISAPAHVALEGDEAVQVSIAEVPTSPSSFILTRRLDTVKYTTPPLLPPLMKSSLLLT</sequence>
<dbReference type="GO" id="GO:0042302">
    <property type="term" value="F:structural constituent of cuticle"/>
    <property type="evidence" value="ECO:0007669"/>
    <property type="project" value="UniProtKB-UniRule"/>
</dbReference>
<proteinExistence type="predicted"/>
<dbReference type="PROSITE" id="PS51155">
    <property type="entry name" value="CHIT_BIND_RR_2"/>
    <property type="match status" value="1"/>
</dbReference>
<comment type="caution">
    <text evidence="3">The sequence shown here is derived from an EMBL/GenBank/DDBJ whole genome shotgun (WGS) entry which is preliminary data.</text>
</comment>
<evidence type="ECO:0000256" key="1">
    <source>
        <dbReference type="PROSITE-ProRule" id="PRU00497"/>
    </source>
</evidence>
<dbReference type="Proteomes" id="UP000747542">
    <property type="component" value="Unassembled WGS sequence"/>
</dbReference>
<dbReference type="AlphaFoldDB" id="A0A8J5K2T6"/>
<feature type="compositionally biased region" description="Acidic residues" evidence="2">
    <location>
        <begin position="166"/>
        <end position="252"/>
    </location>
</feature>
<evidence type="ECO:0000313" key="3">
    <source>
        <dbReference type="EMBL" id="KAG7168507.1"/>
    </source>
</evidence>